<dbReference type="PANTHER" id="PTHR31218">
    <property type="entry name" value="WAT1-RELATED PROTEIN"/>
    <property type="match status" value="1"/>
</dbReference>
<organism evidence="8 9">
    <name type="scientific">Setaria italica</name>
    <name type="common">Foxtail millet</name>
    <name type="synonym">Panicum italicum</name>
    <dbReference type="NCBI Taxonomy" id="4555"/>
    <lineage>
        <taxon>Eukaryota</taxon>
        <taxon>Viridiplantae</taxon>
        <taxon>Streptophyta</taxon>
        <taxon>Embryophyta</taxon>
        <taxon>Tracheophyta</taxon>
        <taxon>Spermatophyta</taxon>
        <taxon>Magnoliopsida</taxon>
        <taxon>Liliopsida</taxon>
        <taxon>Poales</taxon>
        <taxon>Poaceae</taxon>
        <taxon>PACMAD clade</taxon>
        <taxon>Panicoideae</taxon>
        <taxon>Panicodae</taxon>
        <taxon>Paniceae</taxon>
        <taxon>Cenchrinae</taxon>
        <taxon>Setaria</taxon>
    </lineage>
</organism>
<evidence type="ECO:0000256" key="3">
    <source>
        <dbReference type="ARBA" id="ARBA00022692"/>
    </source>
</evidence>
<reference evidence="8" key="2">
    <citation type="submission" date="2018-08" db="UniProtKB">
        <authorList>
            <consortium name="EnsemblPlants"/>
        </authorList>
    </citation>
    <scope>IDENTIFICATION</scope>
    <source>
        <strain evidence="8">Yugu1</strain>
    </source>
</reference>
<dbReference type="OMA" id="QHKPEDW"/>
<dbReference type="GO" id="GO:0005886">
    <property type="term" value="C:plasma membrane"/>
    <property type="evidence" value="ECO:0000318"/>
    <property type="project" value="GO_Central"/>
</dbReference>
<sequence>MALEVAEKGGVWRRYAPHVQMVLAQLCYTLMYFITEAAFNRGLNPYVYVTYRHLLVAVLIWPFAYYHERGLRPKMTFMLFMEIFVLSLLGVSLTLNMYFASLKYTSPTFVTSMVNTIASMTFVIAIILRFSLHALVLGSLLTSEDASFFQSDGSTDVVHVEFRMEIVDAKSLRGLAKIAGTVVSFAGVTTMTLYKGAAIKCLWNSPVHIHGGGGGAVAHDSWVKGSVLAVASCICWSIWYIMQASSLKRYPAQLSLTAWMCTVGGVQSTVFTVFMQHKPEDWLIGFGLKFWCIVYSGLACNGFTVFVQLWCTEKKGPVFVTMFNPLSTIMVAILAYFIFGENLYVGSIIGGVVVILGLYMLLWGKEKDQVHGASKDQELELDCEKQARKARDVYAVQQNGTEAPMTVK</sequence>
<feature type="transmembrane region" description="Helical" evidence="6">
    <location>
        <begin position="222"/>
        <end position="242"/>
    </location>
</feature>
<dbReference type="InParanoid" id="K4AAM1"/>
<feature type="transmembrane region" description="Helical" evidence="6">
    <location>
        <begin position="119"/>
        <end position="141"/>
    </location>
</feature>
<evidence type="ECO:0000256" key="2">
    <source>
        <dbReference type="ARBA" id="ARBA00007635"/>
    </source>
</evidence>
<keyword evidence="5 6" id="KW-0472">Membrane</keyword>
<proteinExistence type="inferred from homology"/>
<evidence type="ECO:0000256" key="5">
    <source>
        <dbReference type="ARBA" id="ARBA00023136"/>
    </source>
</evidence>
<evidence type="ECO:0000259" key="7">
    <source>
        <dbReference type="Pfam" id="PF00892"/>
    </source>
</evidence>
<feature type="transmembrane region" description="Helical" evidence="6">
    <location>
        <begin position="174"/>
        <end position="194"/>
    </location>
</feature>
<feature type="transmembrane region" description="Helical" evidence="6">
    <location>
        <begin position="45"/>
        <end position="65"/>
    </location>
</feature>
<dbReference type="STRING" id="4555.K4AAM1"/>
<dbReference type="eggNOG" id="ENOG502QRZQ">
    <property type="taxonomic scope" value="Eukaryota"/>
</dbReference>
<dbReference type="Pfam" id="PF00892">
    <property type="entry name" value="EamA"/>
    <property type="match status" value="2"/>
</dbReference>
<keyword evidence="9" id="KW-1185">Reference proteome</keyword>
<evidence type="ECO:0000313" key="9">
    <source>
        <dbReference type="Proteomes" id="UP000004995"/>
    </source>
</evidence>
<dbReference type="InterPro" id="IPR000620">
    <property type="entry name" value="EamA_dom"/>
</dbReference>
<keyword evidence="3 6" id="KW-0812">Transmembrane</keyword>
<protein>
    <recommendedName>
        <fullName evidence="6">WAT1-related protein</fullName>
    </recommendedName>
</protein>
<dbReference type="EnsemblPlants" id="KQK92559">
    <property type="protein sequence ID" value="KQK92559"/>
    <property type="gene ID" value="SETIT_035928mg"/>
</dbReference>
<feature type="transmembrane region" description="Helical" evidence="6">
    <location>
        <begin position="21"/>
        <end position="39"/>
    </location>
</feature>
<dbReference type="InterPro" id="IPR030184">
    <property type="entry name" value="WAT1-related"/>
</dbReference>
<dbReference type="Proteomes" id="UP000004995">
    <property type="component" value="Unassembled WGS sequence"/>
</dbReference>
<dbReference type="HOGENOM" id="CLU_025359_1_1_1"/>
<evidence type="ECO:0000313" key="8">
    <source>
        <dbReference type="EnsemblPlants" id="KQK92559"/>
    </source>
</evidence>
<comment type="similarity">
    <text evidence="2 6">Belongs to the drug/metabolite transporter (DMT) superfamily. Plant drug/metabolite exporter (P-DME) (TC 2.A.7.4) family.</text>
</comment>
<comment type="subcellular location">
    <subcellularLocation>
        <location evidence="1 6">Membrane</location>
        <topology evidence="1 6">Multi-pass membrane protein</topology>
    </subcellularLocation>
</comment>
<feature type="transmembrane region" description="Helical" evidence="6">
    <location>
        <begin position="77"/>
        <end position="99"/>
    </location>
</feature>
<dbReference type="GO" id="GO:0022857">
    <property type="term" value="F:transmembrane transporter activity"/>
    <property type="evidence" value="ECO:0007669"/>
    <property type="project" value="InterPro"/>
</dbReference>
<feature type="domain" description="EamA" evidence="7">
    <location>
        <begin position="224"/>
        <end position="362"/>
    </location>
</feature>
<feature type="transmembrane region" description="Helical" evidence="6">
    <location>
        <begin position="344"/>
        <end position="362"/>
    </location>
</feature>
<dbReference type="Gramene" id="KQK92559">
    <property type="protein sequence ID" value="KQK92559"/>
    <property type="gene ID" value="SETIT_035928mg"/>
</dbReference>
<dbReference type="InterPro" id="IPR037185">
    <property type="entry name" value="EmrE-like"/>
</dbReference>
<feature type="transmembrane region" description="Helical" evidence="6">
    <location>
        <begin position="254"/>
        <end position="276"/>
    </location>
</feature>
<evidence type="ECO:0000256" key="6">
    <source>
        <dbReference type="RuleBase" id="RU363077"/>
    </source>
</evidence>
<dbReference type="SUPFAM" id="SSF103481">
    <property type="entry name" value="Multidrug resistance efflux transporter EmrE"/>
    <property type="match status" value="1"/>
</dbReference>
<evidence type="ECO:0000256" key="4">
    <source>
        <dbReference type="ARBA" id="ARBA00022989"/>
    </source>
</evidence>
<feature type="transmembrane region" description="Helical" evidence="6">
    <location>
        <begin position="288"/>
        <end position="311"/>
    </location>
</feature>
<evidence type="ECO:0000256" key="1">
    <source>
        <dbReference type="ARBA" id="ARBA00004141"/>
    </source>
</evidence>
<accession>K4AAM1</accession>
<feature type="domain" description="EamA" evidence="7">
    <location>
        <begin position="21"/>
        <end position="129"/>
    </location>
</feature>
<dbReference type="EMBL" id="AGNK02006129">
    <property type="status" value="NOT_ANNOTATED_CDS"/>
    <property type="molecule type" value="Genomic_DNA"/>
</dbReference>
<keyword evidence="4 6" id="KW-1133">Transmembrane helix</keyword>
<feature type="transmembrane region" description="Helical" evidence="6">
    <location>
        <begin position="318"/>
        <end position="338"/>
    </location>
</feature>
<dbReference type="FunCoup" id="K4AAM1">
    <property type="interactions" value="19"/>
</dbReference>
<dbReference type="ExpressionAtlas" id="K4AAM1">
    <property type="expression patterns" value="baseline"/>
</dbReference>
<reference evidence="9" key="1">
    <citation type="journal article" date="2012" name="Nat. Biotechnol.">
        <title>Reference genome sequence of the model plant Setaria.</title>
        <authorList>
            <person name="Bennetzen J.L."/>
            <person name="Schmutz J."/>
            <person name="Wang H."/>
            <person name="Percifield R."/>
            <person name="Hawkins J."/>
            <person name="Pontaroli A.C."/>
            <person name="Estep M."/>
            <person name="Feng L."/>
            <person name="Vaughn J.N."/>
            <person name="Grimwood J."/>
            <person name="Jenkins J."/>
            <person name="Barry K."/>
            <person name="Lindquist E."/>
            <person name="Hellsten U."/>
            <person name="Deshpande S."/>
            <person name="Wang X."/>
            <person name="Wu X."/>
            <person name="Mitros T."/>
            <person name="Triplett J."/>
            <person name="Yang X."/>
            <person name="Ye C.Y."/>
            <person name="Mauro-Herrera M."/>
            <person name="Wang L."/>
            <person name="Li P."/>
            <person name="Sharma M."/>
            <person name="Sharma R."/>
            <person name="Ronald P.C."/>
            <person name="Panaud O."/>
            <person name="Kellogg E.A."/>
            <person name="Brutnell T.P."/>
            <person name="Doust A.N."/>
            <person name="Tuskan G.A."/>
            <person name="Rokhsar D."/>
            <person name="Devos K.M."/>
        </authorList>
    </citation>
    <scope>NUCLEOTIDE SEQUENCE [LARGE SCALE GENOMIC DNA]</scope>
    <source>
        <strain evidence="9">cv. Yugu1</strain>
    </source>
</reference>
<dbReference type="AlphaFoldDB" id="K4AAM1"/>
<name>K4AAM1_SETIT</name>